<dbReference type="PANTHER" id="PTHR47333:SF4">
    <property type="entry name" value="EGF-LIKE DOMAIN-CONTAINING PROTEIN"/>
    <property type="match status" value="1"/>
</dbReference>
<dbReference type="InterPro" id="IPR036773">
    <property type="entry name" value="TB_dom_sf"/>
</dbReference>
<dbReference type="PROSITE" id="PS01186">
    <property type="entry name" value="EGF_2"/>
    <property type="match status" value="8"/>
</dbReference>
<feature type="domain" description="TB" evidence="14">
    <location>
        <begin position="323"/>
        <end position="366"/>
    </location>
</feature>
<comment type="caution">
    <text evidence="11">Lacks conserved residue(s) required for the propagation of feature annotation.</text>
</comment>
<dbReference type="Ensembl" id="ENSZALT00000003881.1">
    <property type="protein sequence ID" value="ENSZALP00000002240.1"/>
    <property type="gene ID" value="ENSZALG00000001839.1"/>
</dbReference>
<dbReference type="PROSITE" id="PS00010">
    <property type="entry name" value="ASX_HYDROXYL"/>
    <property type="match status" value="11"/>
</dbReference>
<evidence type="ECO:0000256" key="4">
    <source>
        <dbReference type="ARBA" id="ARBA00022536"/>
    </source>
</evidence>
<reference evidence="15" key="1">
    <citation type="submission" date="2025-08" db="UniProtKB">
        <authorList>
            <consortium name="Ensembl"/>
        </authorList>
    </citation>
    <scope>IDENTIFICATION</scope>
</reference>
<sequence length="1500" mass="162891">CTCRSGFQGSRCEEVVPEQEYHPPGAAAFQPAAGSLRRRTGTVGRDASPHGAQAPIPRHVPAVIQSRIGSPVAPQHTGSSRTVRRYPASNGQLTSNALPNGNGHEQSRPGPHAHSFSFIGANLTEKIRKIKIVFTPTICKQTCQSGRCYNSCEKGDTTTLYSQGGQDHDPKSGFRIYFCQIPCLNGGRCVGRDECWCPSNSTGKFCHLPAPSLEKKQGGRGPKTPADSSMRHSTYTLPLSNQLASLNPSLVNVHINHPPEAIVQIHQVARVRGDAEASEENSVEAVLVPQLAAVPWYTYSHGNGNSIATESRQQQQRAPGLLGRCFREALHGQCTNPLPGLTKLEDCCGSVGLFWGMDQCLACPPRPAHPVIENGQVECPQGYKRLNRSHCQDINECLLQGLCKDAECMNTRGSFRCTCKPGSMLDPSRSHCVSDKAVSMEQGLCYRSAAGGVCTLPLPHRITQQICCCSRVGKGWGDSCQECPTPGSEAFKEICPAGHGYTYSSSDIRLSMRKAETEELPLSLEEQGENSNWTLDWTARRQQLQDSLRGSIQEAFLYPGTSARQEGKKQPPGMVLGTQSRHQIPCTLLVLLPTLCSLFAGVSGCASSPLSCGAGACVLTPEGYSCLCHPGYTLDPSRLHCIDEDECLKDPCAGKGRCINSVGSYFCLCYSGYTLAVSAGKQSCEDRDECEQPSICRGQQCINTPGSYHCQCKEGFAMGPRGQCEDVNECMDPSSCPSGRCVNTLGSYQCVSCGAGYRPRNGRCIDVDECLVEGTCAHGQCVNLDGSFRCSCYRGYELAPDGKSCQDIDECTARAPCPSGLCLNTEGSYSCMSCDTGYAVSRDGSMCEGIPSPGTERNLGSTACPWRDCEAGASLCAVPFLLADLDECEDPAVQCLGGECRNTLGSYECHCQTGFELINGTICKDVNECLNSEICSPNGECLNSQGSYFCICAPGFSNVAGGVSCQDVDECADKSLCSQGQCLNTEGSYRCLCENGFKHSPETDDCVDIDECANETLCGSHGFCENSDGSFRCLCDRGYESSPSGHYCIDVNECELMVAVCGTALCENVEGSFLCLCPSDHEEYDTEAGQCKPRLDRSMVALRKQCYYHISDVRLCDSVLAKNITKEECCCTVGAAWGDNCETYPCPIPVEYQEICPLGKGYIPQEDLLSGKVSFTDMDECEIFGSEFCRNGQCLNTVPGYKCFCRTGYFYDSSRLECVDQDECQNEVYCINGECLNTEGSYHCFCSLPLVLDATGNRCVNFSSRADTLEEYEIHLDVCWQTVADYICQDLLHGQQTTYTECCCRLGEAWGQNCALCPHRSSADFAFLCNGASEDSERGGELRERPRYEYGPGLEDPHYGLPSPYYNYLESEYGSPEASFPRRAHPALTPPCRPPGLYEGFEGLQAEECGILNGCENGRCVRVPEGYTCDCFDGFQLDMTRMACVDINECEEVGNPEPLCRGGTCENTEGSYRCQCLPGYVALARSHHCVPQTAQNPAAA</sequence>
<feature type="domain" description="EGF-like" evidence="13">
    <location>
        <begin position="393"/>
        <end position="433"/>
    </location>
</feature>
<evidence type="ECO:0000313" key="16">
    <source>
        <dbReference type="Proteomes" id="UP000694413"/>
    </source>
</evidence>
<evidence type="ECO:0000256" key="9">
    <source>
        <dbReference type="ARBA" id="ARBA00023183"/>
    </source>
</evidence>
<dbReference type="InterPro" id="IPR052080">
    <property type="entry name" value="vWF_C/EGF_Fibrillin"/>
</dbReference>
<dbReference type="Pfam" id="PF07645">
    <property type="entry name" value="EGF_CA"/>
    <property type="match status" value="12"/>
</dbReference>
<feature type="compositionally biased region" description="Polar residues" evidence="12">
    <location>
        <begin position="89"/>
        <end position="99"/>
    </location>
</feature>
<feature type="disulfide bond" evidence="11">
    <location>
        <begin position="3"/>
        <end position="12"/>
    </location>
</feature>
<name>A0A8D2M567_ZONAL</name>
<feature type="region of interest" description="Disordered" evidence="12">
    <location>
        <begin position="69"/>
        <end position="115"/>
    </location>
</feature>
<dbReference type="Pfam" id="PF00683">
    <property type="entry name" value="TB"/>
    <property type="match status" value="4"/>
</dbReference>
<dbReference type="FunFam" id="2.10.25.10:FF:000019">
    <property type="entry name" value="latent-transforming growth factor beta-binding protein 1 isoform X2"/>
    <property type="match status" value="1"/>
</dbReference>
<evidence type="ECO:0000259" key="14">
    <source>
        <dbReference type="PROSITE" id="PS51364"/>
    </source>
</evidence>
<dbReference type="FunFam" id="2.10.25.10:FF:000005">
    <property type="entry name" value="Fibrillin 2"/>
    <property type="match status" value="1"/>
</dbReference>
<dbReference type="InterPro" id="IPR026823">
    <property type="entry name" value="cEGF"/>
</dbReference>
<dbReference type="Gene3D" id="2.10.25.10">
    <property type="entry name" value="Laminin"/>
    <property type="match status" value="16"/>
</dbReference>
<dbReference type="SUPFAM" id="SSF57184">
    <property type="entry name" value="Growth factor receptor domain"/>
    <property type="match status" value="5"/>
</dbReference>
<organism evidence="15 16">
    <name type="scientific">Zonotrichia albicollis</name>
    <name type="common">White-throated sparrow</name>
    <name type="synonym">Fringilla albicollis</name>
    <dbReference type="NCBI Taxonomy" id="44394"/>
    <lineage>
        <taxon>Eukaryota</taxon>
        <taxon>Metazoa</taxon>
        <taxon>Chordata</taxon>
        <taxon>Craniata</taxon>
        <taxon>Vertebrata</taxon>
        <taxon>Euteleostomi</taxon>
        <taxon>Archelosauria</taxon>
        <taxon>Archosauria</taxon>
        <taxon>Dinosauria</taxon>
        <taxon>Saurischia</taxon>
        <taxon>Theropoda</taxon>
        <taxon>Coelurosauria</taxon>
        <taxon>Aves</taxon>
        <taxon>Neognathae</taxon>
        <taxon>Neoaves</taxon>
        <taxon>Telluraves</taxon>
        <taxon>Australaves</taxon>
        <taxon>Passeriformes</taxon>
        <taxon>Passerellidae</taxon>
        <taxon>Zonotrichia</taxon>
    </lineage>
</organism>
<feature type="domain" description="EGF-like" evidence="13">
    <location>
        <begin position="686"/>
        <end position="725"/>
    </location>
</feature>
<evidence type="ECO:0000313" key="15">
    <source>
        <dbReference type="Ensembl" id="ENSZALP00000002240.1"/>
    </source>
</evidence>
<keyword evidence="7 11" id="KW-1015">Disulfide bond</keyword>
<evidence type="ECO:0000256" key="5">
    <source>
        <dbReference type="ARBA" id="ARBA00022729"/>
    </source>
</evidence>
<dbReference type="InterPro" id="IPR017878">
    <property type="entry name" value="TB_dom"/>
</dbReference>
<dbReference type="FunFam" id="2.10.25.10:FF:000077">
    <property type="entry name" value="Latent-transforming growth factor beta-binding protein 3 isoform 1"/>
    <property type="match status" value="1"/>
</dbReference>
<evidence type="ECO:0000256" key="11">
    <source>
        <dbReference type="PROSITE-ProRule" id="PRU00076"/>
    </source>
</evidence>
<dbReference type="FunFam" id="2.10.25.10:FF:000096">
    <property type="entry name" value="Putative fibrillin 2"/>
    <property type="match status" value="1"/>
</dbReference>
<dbReference type="InterPro" id="IPR018097">
    <property type="entry name" value="EGF_Ca-bd_CS"/>
</dbReference>
<gene>
    <name evidence="15" type="primary">LTBP2</name>
</gene>
<feature type="domain" description="TB" evidence="14">
    <location>
        <begin position="1104"/>
        <end position="1156"/>
    </location>
</feature>
<dbReference type="InterPro" id="IPR001881">
    <property type="entry name" value="EGF-like_Ca-bd_dom"/>
</dbReference>
<dbReference type="GO" id="GO:0019838">
    <property type="term" value="F:growth factor binding"/>
    <property type="evidence" value="ECO:0007669"/>
    <property type="project" value="UniProtKB-KW"/>
</dbReference>
<feature type="domain" description="EGF-like" evidence="13">
    <location>
        <begin position="1177"/>
        <end position="1215"/>
    </location>
</feature>
<proteinExistence type="inferred from homology"/>
<dbReference type="SUPFAM" id="SSF57581">
    <property type="entry name" value="TB module/8-cys domain"/>
    <property type="match status" value="4"/>
</dbReference>
<evidence type="ECO:0000256" key="8">
    <source>
        <dbReference type="ARBA" id="ARBA00023180"/>
    </source>
</evidence>
<feature type="domain" description="TB" evidence="14">
    <location>
        <begin position="1277"/>
        <end position="1329"/>
    </location>
</feature>
<feature type="domain" description="TB" evidence="14">
    <location>
        <begin position="443"/>
        <end position="495"/>
    </location>
</feature>
<dbReference type="PROSITE" id="PS51364">
    <property type="entry name" value="TB"/>
    <property type="match status" value="4"/>
</dbReference>
<dbReference type="PROSITE" id="PS00022">
    <property type="entry name" value="EGF_1"/>
    <property type="match status" value="2"/>
</dbReference>
<feature type="domain" description="EGF-like" evidence="13">
    <location>
        <begin position="175"/>
        <end position="207"/>
    </location>
</feature>
<dbReference type="FunFam" id="2.10.25.10:FF:000024">
    <property type="entry name" value="Putative latent-transforming growth factor beta-binding protein 2"/>
    <property type="match status" value="3"/>
</dbReference>
<dbReference type="FunFam" id="3.90.290.10:FF:000001">
    <property type="entry name" value="Latent-transforming growth factor beta-binding protein 3 isoform 1"/>
    <property type="match status" value="1"/>
</dbReference>
<evidence type="ECO:0000256" key="12">
    <source>
        <dbReference type="SAM" id="MobiDB-lite"/>
    </source>
</evidence>
<dbReference type="FunFam" id="2.10.25.10:FF:000194">
    <property type="entry name" value="Latent transforming growth factor beta binding protein 2"/>
    <property type="match status" value="2"/>
</dbReference>
<dbReference type="FunFam" id="2.10.25.10:FF:000056">
    <property type="entry name" value="Latent-transforming growth factor beta-binding protein 3 isoform 2"/>
    <property type="match status" value="1"/>
</dbReference>
<accession>A0A8D2M567</accession>
<keyword evidence="8" id="KW-0325">Glycoprotein</keyword>
<dbReference type="PANTHER" id="PTHR47333">
    <property type="entry name" value="VON WILLEBRAND FACTOR C AND EGF DOMAIN-CONTAINING PROTEIN"/>
    <property type="match status" value="1"/>
</dbReference>
<dbReference type="SMART" id="SM00179">
    <property type="entry name" value="EGF_CA"/>
    <property type="match status" value="16"/>
</dbReference>
<comment type="similarity">
    <text evidence="10">Belongs to the LTBP family.</text>
</comment>
<evidence type="ECO:0000256" key="3">
    <source>
        <dbReference type="ARBA" id="ARBA00022530"/>
    </source>
</evidence>
<protein>
    <submittedName>
        <fullName evidence="15">Latent transforming growth factor beta binding protein 2</fullName>
    </submittedName>
</protein>
<feature type="domain" description="EGF-like" evidence="13">
    <location>
        <begin position="1"/>
        <end position="13"/>
    </location>
</feature>
<feature type="domain" description="EGF-like" evidence="13">
    <location>
        <begin position="925"/>
        <end position="966"/>
    </location>
</feature>
<dbReference type="FunFam" id="3.90.290.10:FF:000002">
    <property type="entry name" value="Latent-transforming growth factor beta-binding protein 3 isoform 1"/>
    <property type="match status" value="1"/>
</dbReference>
<dbReference type="FunFam" id="2.10.25.10:FF:000115">
    <property type="entry name" value="latent-transforming growth factor beta-binding protein 4 isoform X2"/>
    <property type="match status" value="1"/>
</dbReference>
<feature type="disulfide bond" evidence="11">
    <location>
        <begin position="179"/>
        <end position="189"/>
    </location>
</feature>
<evidence type="ECO:0000256" key="7">
    <source>
        <dbReference type="ARBA" id="ARBA00023157"/>
    </source>
</evidence>
<evidence type="ECO:0000256" key="1">
    <source>
        <dbReference type="ARBA" id="ARBA00004498"/>
    </source>
</evidence>
<dbReference type="FunFam" id="2.10.25.10:FF:000273">
    <property type="entry name" value="Putative latent-transforming growth factor beta-binding protein 2"/>
    <property type="match status" value="1"/>
</dbReference>
<keyword evidence="3" id="KW-0272">Extracellular matrix</keyword>
<dbReference type="SUPFAM" id="SSF57196">
    <property type="entry name" value="EGF/Laminin"/>
    <property type="match status" value="2"/>
</dbReference>
<evidence type="ECO:0000256" key="2">
    <source>
        <dbReference type="ARBA" id="ARBA00022525"/>
    </source>
</evidence>
<keyword evidence="6" id="KW-0677">Repeat</keyword>
<dbReference type="CDD" id="cd00054">
    <property type="entry name" value="EGF_CA"/>
    <property type="match status" value="11"/>
</dbReference>
<reference evidence="15" key="2">
    <citation type="submission" date="2025-09" db="UniProtKB">
        <authorList>
            <consortium name="Ensembl"/>
        </authorList>
    </citation>
    <scope>IDENTIFICATION</scope>
</reference>
<dbReference type="InterPro" id="IPR009030">
    <property type="entry name" value="Growth_fac_rcpt_cys_sf"/>
</dbReference>
<dbReference type="PROSITE" id="PS50026">
    <property type="entry name" value="EGF_3"/>
    <property type="match status" value="13"/>
</dbReference>
<feature type="domain" description="EGF-like" evidence="13">
    <location>
        <begin position="1446"/>
        <end position="1490"/>
    </location>
</feature>
<keyword evidence="4 11" id="KW-0245">EGF-like domain</keyword>
<feature type="domain" description="EGF-like" evidence="13">
    <location>
        <begin position="1220"/>
        <end position="1260"/>
    </location>
</feature>
<evidence type="ECO:0000256" key="10">
    <source>
        <dbReference type="ARBA" id="ARBA00038081"/>
    </source>
</evidence>
<dbReference type="PROSITE" id="PS01187">
    <property type="entry name" value="EGF_CA"/>
    <property type="match status" value="7"/>
</dbReference>
<keyword evidence="2" id="KW-0964">Secreted</keyword>
<comment type="subcellular location">
    <subcellularLocation>
        <location evidence="1">Secreted</location>
        <location evidence="1">Extracellular space</location>
        <location evidence="1">Extracellular matrix</location>
    </subcellularLocation>
</comment>
<feature type="domain" description="EGF-like" evidence="13">
    <location>
        <begin position="967"/>
        <end position="1007"/>
    </location>
</feature>
<dbReference type="InterPro" id="IPR049883">
    <property type="entry name" value="NOTCH1_EGF-like"/>
</dbReference>
<dbReference type="Gene3D" id="3.90.290.10">
    <property type="entry name" value="TGF-beta binding (TB) domain"/>
    <property type="match status" value="4"/>
</dbReference>
<keyword evidence="5" id="KW-0732">Signal</keyword>
<dbReference type="Pfam" id="PF12662">
    <property type="entry name" value="cEGF"/>
    <property type="match status" value="1"/>
</dbReference>
<feature type="domain" description="EGF-like" evidence="13">
    <location>
        <begin position="766"/>
        <end position="806"/>
    </location>
</feature>
<feature type="domain" description="EGF-like" evidence="13">
    <location>
        <begin position="1008"/>
        <end position="1049"/>
    </location>
</feature>
<feature type="domain" description="EGF-like" evidence="13">
    <location>
        <begin position="884"/>
        <end position="921"/>
    </location>
</feature>
<dbReference type="SMART" id="SM00181">
    <property type="entry name" value="EGF"/>
    <property type="match status" value="17"/>
</dbReference>
<dbReference type="GO" id="GO:0005509">
    <property type="term" value="F:calcium ion binding"/>
    <property type="evidence" value="ECO:0007669"/>
    <property type="project" value="InterPro"/>
</dbReference>
<dbReference type="Proteomes" id="UP000694413">
    <property type="component" value="Unassembled WGS sequence"/>
</dbReference>
<keyword evidence="9" id="KW-0340">Growth factor binding</keyword>
<dbReference type="FunFam" id="2.10.25.10:FF:000046">
    <property type="entry name" value="Latent-transforming growth factor beta-binding protein 1 isoform x2"/>
    <property type="match status" value="1"/>
</dbReference>
<evidence type="ECO:0000259" key="13">
    <source>
        <dbReference type="PROSITE" id="PS50026"/>
    </source>
</evidence>
<dbReference type="InterPro" id="IPR000742">
    <property type="entry name" value="EGF"/>
</dbReference>
<feature type="disulfide bond" evidence="11">
    <location>
        <begin position="197"/>
        <end position="206"/>
    </location>
</feature>
<feature type="domain" description="EGF-like" evidence="13">
    <location>
        <begin position="643"/>
        <end position="679"/>
    </location>
</feature>
<keyword evidence="16" id="KW-1185">Reference proteome</keyword>
<dbReference type="InterPro" id="IPR000152">
    <property type="entry name" value="EGF-type_Asp/Asn_hydroxyl_site"/>
</dbReference>
<evidence type="ECO:0000256" key="6">
    <source>
        <dbReference type="ARBA" id="ARBA00022737"/>
    </source>
</evidence>